<dbReference type="GO" id="GO:0005524">
    <property type="term" value="F:ATP binding"/>
    <property type="evidence" value="ECO:0007669"/>
    <property type="project" value="UniProtKB-UniRule"/>
</dbReference>
<sequence length="692" mass="77254">MASDLLFELGTEELPSGSVWPLAESLANNLMAGLKDAELTFGLVKPYATPRRIAVLIKDVQETQPDQTIIRKGPVVTSSPGTVNEPSPALQGFARSCGVSVDELSQTHTDKGAWWVYETIKPGADTKTLLPDLIAQAVAGLSIPKPMRWGSTEDEFARPVHWAVLLLGNEVIETSLLGVTTGQESMGHRFHHPKRVHIASPTDYEDALREAFVLPDFFQRKQLILEKVTQLATEHQFNAIMPEALVDEVTSIVEWPEPLLARFEPEFLEVPAESLIASMQAHQKCFALQDAKGHLQPYFITVSNIKSEAPEHVVAGNEKVMRARLSDASFFYKQDKKKPLSDYIPATETVVFQARLGTLADKAKRIQTLMEALIQPLGLEKSHALRAAELCKCDLMTGMVGEFPELQGVMGYYYAKNDNEPESVAIALKEQYWPRFSGDNLPSTDLGSALSLADRLDTLVGIFAIGQKPTGVKDPFKLRRHALAVVRILITTPATMNLSTLVQQAWHGYDKSLKLDKKALEELIPFILERMQSYYFSQGVSQDIVQAVRARQEDWLYDTDMRIKALMDFVHLPEAISLSAACKRVNNILQKADLANNLEVKSELLQEAEEKALFEQIQEMEQFVKPLYLIGNYEEILSHLAILRDPVDAFFDKVLVMALDEALKINRLSLLARLQVLLQGVADISLLTIKND</sequence>
<dbReference type="Pfam" id="PF02092">
    <property type="entry name" value="tRNA_synt_2f"/>
    <property type="match status" value="1"/>
</dbReference>
<keyword evidence="8 11" id="KW-0648">Protein biosynthesis</keyword>
<dbReference type="RefSeq" id="WP_131776006.1">
    <property type="nucleotide sequence ID" value="NZ_BMOB01000002.1"/>
</dbReference>
<dbReference type="Proteomes" id="UP000630149">
    <property type="component" value="Unassembled WGS sequence"/>
</dbReference>
<comment type="similarity">
    <text evidence="2 11">Belongs to the class-II aminoacyl-tRNA synthetase family.</text>
</comment>
<evidence type="ECO:0000256" key="7">
    <source>
        <dbReference type="ARBA" id="ARBA00022840"/>
    </source>
</evidence>
<dbReference type="GO" id="GO:0004814">
    <property type="term" value="F:arginine-tRNA ligase activity"/>
    <property type="evidence" value="ECO:0007669"/>
    <property type="project" value="InterPro"/>
</dbReference>
<keyword evidence="6 11" id="KW-0547">Nucleotide-binding</keyword>
<organism evidence="13 14">
    <name type="scientific">Legionella impletisoli</name>
    <dbReference type="NCBI Taxonomy" id="343510"/>
    <lineage>
        <taxon>Bacteria</taxon>
        <taxon>Pseudomonadati</taxon>
        <taxon>Pseudomonadota</taxon>
        <taxon>Gammaproteobacteria</taxon>
        <taxon>Legionellales</taxon>
        <taxon>Legionellaceae</taxon>
        <taxon>Legionella</taxon>
    </lineage>
</organism>
<evidence type="ECO:0000256" key="9">
    <source>
        <dbReference type="ARBA" id="ARBA00023146"/>
    </source>
</evidence>
<dbReference type="EC" id="6.1.1.14" evidence="11"/>
<dbReference type="PANTHER" id="PTHR30075:SF2">
    <property type="entry name" value="GLYCINE--TRNA LIGASE, CHLOROPLASTIC_MITOCHONDRIAL 2"/>
    <property type="match status" value="1"/>
</dbReference>
<feature type="domain" description="DALR anticodon binding" evidence="12">
    <location>
        <begin position="580"/>
        <end position="679"/>
    </location>
</feature>
<dbReference type="PROSITE" id="PS50861">
    <property type="entry name" value="AA_TRNA_LIGASE_II_GLYAB"/>
    <property type="match status" value="1"/>
</dbReference>
<evidence type="ECO:0000256" key="2">
    <source>
        <dbReference type="ARBA" id="ARBA00008226"/>
    </source>
</evidence>
<evidence type="ECO:0000256" key="4">
    <source>
        <dbReference type="ARBA" id="ARBA00022490"/>
    </source>
</evidence>
<name>A0A917JP16_9GAMM</name>
<reference evidence="13" key="1">
    <citation type="journal article" date="2014" name="Int. J. Syst. Evol. Microbiol.">
        <title>Complete genome sequence of Corynebacterium casei LMG S-19264T (=DSM 44701T), isolated from a smear-ripened cheese.</title>
        <authorList>
            <consortium name="US DOE Joint Genome Institute (JGI-PGF)"/>
            <person name="Walter F."/>
            <person name="Albersmeier A."/>
            <person name="Kalinowski J."/>
            <person name="Ruckert C."/>
        </authorList>
    </citation>
    <scope>NUCLEOTIDE SEQUENCE</scope>
    <source>
        <strain evidence="13">JCM 13919</strain>
    </source>
</reference>
<dbReference type="AlphaFoldDB" id="A0A917JP16"/>
<evidence type="ECO:0000256" key="1">
    <source>
        <dbReference type="ARBA" id="ARBA00004496"/>
    </source>
</evidence>
<evidence type="ECO:0000256" key="3">
    <source>
        <dbReference type="ARBA" id="ARBA00011209"/>
    </source>
</evidence>
<gene>
    <name evidence="11 13" type="primary">glyS</name>
    <name evidence="13" type="ORF">GCM10007966_04550</name>
</gene>
<dbReference type="InterPro" id="IPR006194">
    <property type="entry name" value="Gly-tRNA-synth_heterodimer"/>
</dbReference>
<dbReference type="EMBL" id="BMOB01000002">
    <property type="protein sequence ID" value="GGI79140.1"/>
    <property type="molecule type" value="Genomic_DNA"/>
</dbReference>
<keyword evidence="9 11" id="KW-0030">Aminoacyl-tRNA synthetase</keyword>
<comment type="caution">
    <text evidence="13">The sequence shown here is derived from an EMBL/GenBank/DDBJ whole genome shotgun (WGS) entry which is preliminary data.</text>
</comment>
<evidence type="ECO:0000256" key="5">
    <source>
        <dbReference type="ARBA" id="ARBA00022598"/>
    </source>
</evidence>
<dbReference type="OrthoDB" id="9775440at2"/>
<accession>A0A917JP16</accession>
<keyword evidence="14" id="KW-1185">Reference proteome</keyword>
<evidence type="ECO:0000259" key="12">
    <source>
        <dbReference type="Pfam" id="PF05746"/>
    </source>
</evidence>
<dbReference type="InterPro" id="IPR008909">
    <property type="entry name" value="DALR_anticod-bd"/>
</dbReference>
<dbReference type="NCBIfam" id="TIGR00211">
    <property type="entry name" value="glyS"/>
    <property type="match status" value="1"/>
</dbReference>
<keyword evidence="4 11" id="KW-0963">Cytoplasm</keyword>
<keyword evidence="7 11" id="KW-0067">ATP-binding</keyword>
<evidence type="ECO:0000313" key="13">
    <source>
        <dbReference type="EMBL" id="GGI79140.1"/>
    </source>
</evidence>
<reference evidence="13" key="2">
    <citation type="submission" date="2020-09" db="EMBL/GenBank/DDBJ databases">
        <authorList>
            <person name="Sun Q."/>
            <person name="Ohkuma M."/>
        </authorList>
    </citation>
    <scope>NUCLEOTIDE SEQUENCE</scope>
    <source>
        <strain evidence="13">JCM 13919</strain>
    </source>
</reference>
<dbReference type="InterPro" id="IPR015944">
    <property type="entry name" value="Gly-tRNA-synth_bsu"/>
</dbReference>
<dbReference type="Pfam" id="PF05746">
    <property type="entry name" value="DALR_1"/>
    <property type="match status" value="1"/>
</dbReference>
<dbReference type="HAMAP" id="MF_00255">
    <property type="entry name" value="Gly_tRNA_synth_beta"/>
    <property type="match status" value="1"/>
</dbReference>
<keyword evidence="5 11" id="KW-0436">Ligase</keyword>
<dbReference type="SUPFAM" id="SSF109604">
    <property type="entry name" value="HD-domain/PDEase-like"/>
    <property type="match status" value="1"/>
</dbReference>
<dbReference type="GO" id="GO:0006420">
    <property type="term" value="P:arginyl-tRNA aminoacylation"/>
    <property type="evidence" value="ECO:0007669"/>
    <property type="project" value="InterPro"/>
</dbReference>
<comment type="subunit">
    <text evidence="3 11">Tetramer of two alpha and two beta subunits.</text>
</comment>
<evidence type="ECO:0000313" key="14">
    <source>
        <dbReference type="Proteomes" id="UP000630149"/>
    </source>
</evidence>
<dbReference type="GO" id="GO:0005829">
    <property type="term" value="C:cytosol"/>
    <property type="evidence" value="ECO:0007669"/>
    <property type="project" value="TreeGrafter"/>
</dbReference>
<dbReference type="GO" id="GO:0006426">
    <property type="term" value="P:glycyl-tRNA aminoacylation"/>
    <property type="evidence" value="ECO:0007669"/>
    <property type="project" value="UniProtKB-UniRule"/>
</dbReference>
<comment type="catalytic activity">
    <reaction evidence="10 11">
        <text>tRNA(Gly) + glycine + ATP = glycyl-tRNA(Gly) + AMP + diphosphate</text>
        <dbReference type="Rhea" id="RHEA:16013"/>
        <dbReference type="Rhea" id="RHEA-COMP:9664"/>
        <dbReference type="Rhea" id="RHEA-COMP:9683"/>
        <dbReference type="ChEBI" id="CHEBI:30616"/>
        <dbReference type="ChEBI" id="CHEBI:33019"/>
        <dbReference type="ChEBI" id="CHEBI:57305"/>
        <dbReference type="ChEBI" id="CHEBI:78442"/>
        <dbReference type="ChEBI" id="CHEBI:78522"/>
        <dbReference type="ChEBI" id="CHEBI:456215"/>
        <dbReference type="EC" id="6.1.1.14"/>
    </reaction>
</comment>
<comment type="subcellular location">
    <subcellularLocation>
        <location evidence="1 11">Cytoplasm</location>
    </subcellularLocation>
</comment>
<evidence type="ECO:0000256" key="10">
    <source>
        <dbReference type="ARBA" id="ARBA00047937"/>
    </source>
</evidence>
<dbReference type="GO" id="GO:0004820">
    <property type="term" value="F:glycine-tRNA ligase activity"/>
    <property type="evidence" value="ECO:0007669"/>
    <property type="project" value="UniProtKB-UniRule"/>
</dbReference>
<protein>
    <recommendedName>
        <fullName evidence="11">Glycine--tRNA ligase beta subunit</fullName>
        <ecNumber evidence="11">6.1.1.14</ecNumber>
    </recommendedName>
    <alternativeName>
        <fullName evidence="11">Glycyl-tRNA synthetase beta subunit</fullName>
        <shortName evidence="11">GlyRS</shortName>
    </alternativeName>
</protein>
<proteinExistence type="inferred from homology"/>
<evidence type="ECO:0000256" key="11">
    <source>
        <dbReference type="HAMAP-Rule" id="MF_00255"/>
    </source>
</evidence>
<evidence type="ECO:0000256" key="8">
    <source>
        <dbReference type="ARBA" id="ARBA00022917"/>
    </source>
</evidence>
<dbReference type="PRINTS" id="PR01045">
    <property type="entry name" value="TRNASYNTHGB"/>
</dbReference>
<evidence type="ECO:0000256" key="6">
    <source>
        <dbReference type="ARBA" id="ARBA00022741"/>
    </source>
</evidence>
<dbReference type="PANTHER" id="PTHR30075">
    <property type="entry name" value="GLYCYL-TRNA SYNTHETASE"/>
    <property type="match status" value="1"/>
</dbReference>